<dbReference type="EMBL" id="WIXI01000045">
    <property type="protein sequence ID" value="MQY47618.1"/>
    <property type="molecule type" value="Genomic_DNA"/>
</dbReference>
<evidence type="ECO:0008006" key="3">
    <source>
        <dbReference type="Google" id="ProtNLM"/>
    </source>
</evidence>
<dbReference type="RefSeq" id="WP_153355088.1">
    <property type="nucleotide sequence ID" value="NZ_JAYKOO010000007.1"/>
</dbReference>
<reference evidence="1 2" key="1">
    <citation type="submission" date="2019-11" db="EMBL/GenBank/DDBJ databases">
        <title>Genome analysis of Rhizobacterium cereale a novel genus and species isolated from maize roots in North Spain.</title>
        <authorList>
            <person name="Menendez E."/>
            <person name="Flores-Felix J.D."/>
            <person name="Ramirez-Bahena M.-H."/>
            <person name="Igual J.M."/>
            <person name="Garcia-Fraile P."/>
            <person name="Peix A."/>
            <person name="Velazquez E."/>
        </authorList>
    </citation>
    <scope>NUCLEOTIDE SEQUENCE [LARGE SCALE GENOMIC DNA]</scope>
    <source>
        <strain evidence="1 2">RZME27</strain>
    </source>
</reference>
<accession>A0A6A8ACI6</accession>
<proteinExistence type="predicted"/>
<organism evidence="1 2">
    <name type="scientific">Endobacterium cereale</name>
    <dbReference type="NCBI Taxonomy" id="2663029"/>
    <lineage>
        <taxon>Bacteria</taxon>
        <taxon>Pseudomonadati</taxon>
        <taxon>Pseudomonadota</taxon>
        <taxon>Alphaproteobacteria</taxon>
        <taxon>Hyphomicrobiales</taxon>
        <taxon>Rhizobiaceae</taxon>
        <taxon>Endobacterium</taxon>
    </lineage>
</organism>
<gene>
    <name evidence="1" type="ORF">GAO09_16405</name>
</gene>
<dbReference type="InterPro" id="IPR011990">
    <property type="entry name" value="TPR-like_helical_dom_sf"/>
</dbReference>
<dbReference type="Gene3D" id="1.25.40.10">
    <property type="entry name" value="Tetratricopeptide repeat domain"/>
    <property type="match status" value="1"/>
</dbReference>
<comment type="caution">
    <text evidence="1">The sequence shown here is derived from an EMBL/GenBank/DDBJ whole genome shotgun (WGS) entry which is preliminary data.</text>
</comment>
<sequence length="157" mass="17654">MAQELDDDINARIEALAEEADALAETEDFEGALDKYWDAFELLPEPKTQWQQGTWLLSAIGEANFFQSDFAAGLENLSSAMHYPDAIGNPFLHLRLGQCQFELGNLDRAADELMRAYMAEGAEIFAEEDPKYLAFLTTRAEGVDVAGAKKRPFWKVW</sequence>
<evidence type="ECO:0000313" key="1">
    <source>
        <dbReference type="EMBL" id="MQY47618.1"/>
    </source>
</evidence>
<dbReference type="AlphaFoldDB" id="A0A6A8ACI6"/>
<keyword evidence="2" id="KW-1185">Reference proteome</keyword>
<evidence type="ECO:0000313" key="2">
    <source>
        <dbReference type="Proteomes" id="UP000435138"/>
    </source>
</evidence>
<dbReference type="SUPFAM" id="SSF48452">
    <property type="entry name" value="TPR-like"/>
    <property type="match status" value="1"/>
</dbReference>
<protein>
    <recommendedName>
        <fullName evidence="3">Tetratricopeptide repeat protein</fullName>
    </recommendedName>
</protein>
<dbReference type="Proteomes" id="UP000435138">
    <property type="component" value="Unassembled WGS sequence"/>
</dbReference>
<name>A0A6A8ACI6_9HYPH</name>